<reference evidence="2 3" key="1">
    <citation type="submission" date="2019-12" db="EMBL/GenBank/DDBJ databases">
        <authorList>
            <person name="Alioto T."/>
            <person name="Alioto T."/>
            <person name="Gomez Garrido J."/>
        </authorList>
    </citation>
    <scope>NUCLEOTIDE SEQUENCE [LARGE SCALE GENOMIC DNA]</scope>
</reference>
<sequence length="415" mass="47048">MAEPDPEWSQLPAELLHFMSQYLSDTDLLRFRSVCSAWRSAIPPPVPVADSRFPILPNHSISDTAWGFYLSKRTIYSLQSPSNETESKSWIIKLECDNSTRMHLVYPLTRSVFKLVPDSFPKYFSFLNLRIKELGHEYTLQYINFSPLANSIGEAGNLYMEKVALCLNFSGAEKNGFVLLTIHVSGKLVIYKSGDKKWTVIKDFHSPYDDVIFREGRFYAIDNTGRTVVVNLDEGGSPSVSVVAHSIFGGDKKFLVDSFGDLLLVDKYLSVGPEDDLGYIEDIGFYEEFDCYTSERTVKFKVFRLDENAEKWVEVTNLGDKLLFLGDNCTFSASALEVFGDNGCKGNCIFFTDQFFSGREDDWVWKSRGIRVFNLESGRIGPIDSQDGYSDMFWPPPAWVCSNVSVEAELERLAI</sequence>
<evidence type="ECO:0000313" key="2">
    <source>
        <dbReference type="EMBL" id="CAA2982040.1"/>
    </source>
</evidence>
<dbReference type="EMBL" id="CACTIH010003685">
    <property type="protein sequence ID" value="CAA2982040.1"/>
    <property type="molecule type" value="Genomic_DNA"/>
</dbReference>
<dbReference type="AlphaFoldDB" id="A0A8S0RS89"/>
<dbReference type="SMART" id="SM00256">
    <property type="entry name" value="FBOX"/>
    <property type="match status" value="1"/>
</dbReference>
<accession>A0A8S0RS89</accession>
<dbReference type="PROSITE" id="PS50181">
    <property type="entry name" value="FBOX"/>
    <property type="match status" value="1"/>
</dbReference>
<dbReference type="SUPFAM" id="SSF81383">
    <property type="entry name" value="F-box domain"/>
    <property type="match status" value="1"/>
</dbReference>
<organism evidence="2 3">
    <name type="scientific">Olea europaea subsp. europaea</name>
    <dbReference type="NCBI Taxonomy" id="158383"/>
    <lineage>
        <taxon>Eukaryota</taxon>
        <taxon>Viridiplantae</taxon>
        <taxon>Streptophyta</taxon>
        <taxon>Embryophyta</taxon>
        <taxon>Tracheophyta</taxon>
        <taxon>Spermatophyta</taxon>
        <taxon>Magnoliopsida</taxon>
        <taxon>eudicotyledons</taxon>
        <taxon>Gunneridae</taxon>
        <taxon>Pentapetalae</taxon>
        <taxon>asterids</taxon>
        <taxon>lamiids</taxon>
        <taxon>Lamiales</taxon>
        <taxon>Oleaceae</taxon>
        <taxon>Oleeae</taxon>
        <taxon>Olea</taxon>
    </lineage>
</organism>
<dbReference type="PANTHER" id="PTHR47123">
    <property type="entry name" value="F-BOX PROTEIN SKIP23"/>
    <property type="match status" value="1"/>
</dbReference>
<dbReference type="Proteomes" id="UP000594638">
    <property type="component" value="Unassembled WGS sequence"/>
</dbReference>
<comment type="caution">
    <text evidence="2">The sequence shown here is derived from an EMBL/GenBank/DDBJ whole genome shotgun (WGS) entry which is preliminary data.</text>
</comment>
<dbReference type="InterPro" id="IPR036047">
    <property type="entry name" value="F-box-like_dom_sf"/>
</dbReference>
<protein>
    <submittedName>
        <fullName evidence="2">F-box SKIP23-like</fullName>
    </submittedName>
</protein>
<keyword evidence="3" id="KW-1185">Reference proteome</keyword>
<dbReference type="InterPro" id="IPR001810">
    <property type="entry name" value="F-box_dom"/>
</dbReference>
<dbReference type="Gene3D" id="1.20.1280.50">
    <property type="match status" value="1"/>
</dbReference>
<evidence type="ECO:0000259" key="1">
    <source>
        <dbReference type="PROSITE" id="PS50181"/>
    </source>
</evidence>
<dbReference type="OrthoDB" id="599103at2759"/>
<gene>
    <name evidence="2" type="ORF">OLEA9_A064998</name>
</gene>
<name>A0A8S0RS89_OLEEU</name>
<feature type="domain" description="F-box" evidence="1">
    <location>
        <begin position="5"/>
        <end position="56"/>
    </location>
</feature>
<dbReference type="InterPro" id="IPR051304">
    <property type="entry name" value="SCF_F-box_domain"/>
</dbReference>
<dbReference type="PANTHER" id="PTHR47123:SF15">
    <property type="entry name" value="F-BOX PROTEIN SKIP23"/>
    <property type="match status" value="1"/>
</dbReference>
<dbReference type="Pfam" id="PF12937">
    <property type="entry name" value="F-box-like"/>
    <property type="match status" value="1"/>
</dbReference>
<dbReference type="InterPro" id="IPR005174">
    <property type="entry name" value="KIB1-4_b-propeller"/>
</dbReference>
<dbReference type="Gramene" id="OE9A064998T1">
    <property type="protein sequence ID" value="OE9A064998C1"/>
    <property type="gene ID" value="OE9A064998"/>
</dbReference>
<dbReference type="Pfam" id="PF03478">
    <property type="entry name" value="Beta-prop_KIB1-4"/>
    <property type="match status" value="1"/>
</dbReference>
<evidence type="ECO:0000313" key="3">
    <source>
        <dbReference type="Proteomes" id="UP000594638"/>
    </source>
</evidence>
<proteinExistence type="predicted"/>